<dbReference type="PANTHER" id="PTHR30204">
    <property type="entry name" value="REDOX-CYCLING DRUG-SENSING TRANSCRIPTIONAL ACTIVATOR SOXR"/>
    <property type="match status" value="1"/>
</dbReference>
<evidence type="ECO:0000313" key="7">
    <source>
        <dbReference type="Proteomes" id="UP000610558"/>
    </source>
</evidence>
<keyword evidence="1" id="KW-0805">Transcription regulation</keyword>
<dbReference type="Proteomes" id="UP000610558">
    <property type="component" value="Unassembled WGS sequence"/>
</dbReference>
<evidence type="ECO:0000256" key="1">
    <source>
        <dbReference type="ARBA" id="ARBA00023015"/>
    </source>
</evidence>
<dbReference type="PANTHER" id="PTHR30204:SF92">
    <property type="entry name" value="HTH-TYPE TRANSCRIPTIONAL REGULATOR ZNTR"/>
    <property type="match status" value="1"/>
</dbReference>
<reference evidence="6" key="1">
    <citation type="submission" date="2020-09" db="EMBL/GenBank/DDBJ databases">
        <authorList>
            <person name="Yoon J.-W."/>
        </authorList>
    </citation>
    <scope>NUCLEOTIDE SEQUENCE</scope>
    <source>
        <strain evidence="6">KMU-158</strain>
    </source>
</reference>
<keyword evidence="2" id="KW-0238">DNA-binding</keyword>
<keyword evidence="7" id="KW-1185">Reference proteome</keyword>
<feature type="domain" description="HTH merR-type" evidence="5">
    <location>
        <begin position="2"/>
        <end position="71"/>
    </location>
</feature>
<dbReference type="InterPro" id="IPR015358">
    <property type="entry name" value="Tscrpt_reg_MerR_DNA-bd"/>
</dbReference>
<dbReference type="PROSITE" id="PS50937">
    <property type="entry name" value="HTH_MERR_2"/>
    <property type="match status" value="1"/>
</dbReference>
<comment type="caution">
    <text evidence="6">The sequence shown here is derived from an EMBL/GenBank/DDBJ whole genome shotgun (WGS) entry which is preliminary data.</text>
</comment>
<organism evidence="6 7">
    <name type="scientific">Spongiibacter pelagi</name>
    <dbReference type="NCBI Taxonomy" id="2760804"/>
    <lineage>
        <taxon>Bacteria</taxon>
        <taxon>Pseudomonadati</taxon>
        <taxon>Pseudomonadota</taxon>
        <taxon>Gammaproteobacteria</taxon>
        <taxon>Cellvibrionales</taxon>
        <taxon>Spongiibacteraceae</taxon>
        <taxon>Spongiibacter</taxon>
    </lineage>
</organism>
<dbReference type="NCBIfam" id="NF007069">
    <property type="entry name" value="PRK09514.1"/>
    <property type="match status" value="1"/>
</dbReference>
<dbReference type="InterPro" id="IPR009061">
    <property type="entry name" value="DNA-bd_dom_put_sf"/>
</dbReference>
<evidence type="ECO:0000259" key="5">
    <source>
        <dbReference type="PROSITE" id="PS50937"/>
    </source>
</evidence>
<evidence type="ECO:0000256" key="2">
    <source>
        <dbReference type="ARBA" id="ARBA00023125"/>
    </source>
</evidence>
<sequence length="145" mass="16356">MTYRIGELAQALDCSVDTLRFYEKQDLLKASGRSPNGYRFYNDNARRQLAFILRAKAVGFSLEEIRELLEIRIHPAANCCEDVKSIAQRKLELVNAKLQELEKIRRALDQIVDACVGGSLPATECSILEALELEALELETEEPEA</sequence>
<dbReference type="Pfam" id="PF00376">
    <property type="entry name" value="MerR"/>
    <property type="match status" value="1"/>
</dbReference>
<evidence type="ECO:0000313" key="6">
    <source>
        <dbReference type="EMBL" id="MBD2858849.1"/>
    </source>
</evidence>
<dbReference type="RefSeq" id="WP_190764086.1">
    <property type="nucleotide sequence ID" value="NZ_JACXLD010000003.1"/>
</dbReference>
<dbReference type="InterPro" id="IPR000551">
    <property type="entry name" value="MerR-type_HTH_dom"/>
</dbReference>
<dbReference type="CDD" id="cd04770">
    <property type="entry name" value="HTH_HMRTR"/>
    <property type="match status" value="1"/>
</dbReference>
<dbReference type="Pfam" id="PF09278">
    <property type="entry name" value="MerR-DNA-bind"/>
    <property type="match status" value="1"/>
</dbReference>
<dbReference type="SMART" id="SM00422">
    <property type="entry name" value="HTH_MERR"/>
    <property type="match status" value="1"/>
</dbReference>
<name>A0A927C170_9GAMM</name>
<gene>
    <name evidence="6" type="primary">zntR</name>
    <name evidence="6" type="ORF">IB286_07470</name>
</gene>
<evidence type="ECO:0000256" key="4">
    <source>
        <dbReference type="SAM" id="Coils"/>
    </source>
</evidence>
<dbReference type="Gene3D" id="1.10.1660.10">
    <property type="match status" value="1"/>
</dbReference>
<accession>A0A927C170</accession>
<feature type="coiled-coil region" evidence="4">
    <location>
        <begin position="84"/>
        <end position="111"/>
    </location>
</feature>
<dbReference type="InterPro" id="IPR047057">
    <property type="entry name" value="MerR_fam"/>
</dbReference>
<dbReference type="EMBL" id="JACXLD010000003">
    <property type="protein sequence ID" value="MBD2858849.1"/>
    <property type="molecule type" value="Genomic_DNA"/>
</dbReference>
<protein>
    <submittedName>
        <fullName evidence="6">Zn(2+)-responsive transcriptional regulator</fullName>
    </submittedName>
</protein>
<dbReference type="AlphaFoldDB" id="A0A927C170"/>
<dbReference type="GO" id="GO:0003700">
    <property type="term" value="F:DNA-binding transcription factor activity"/>
    <property type="evidence" value="ECO:0007669"/>
    <property type="project" value="InterPro"/>
</dbReference>
<dbReference type="SUPFAM" id="SSF46955">
    <property type="entry name" value="Putative DNA-binding domain"/>
    <property type="match status" value="1"/>
</dbReference>
<dbReference type="GO" id="GO:0003677">
    <property type="term" value="F:DNA binding"/>
    <property type="evidence" value="ECO:0007669"/>
    <property type="project" value="UniProtKB-KW"/>
</dbReference>
<dbReference type="PROSITE" id="PS00552">
    <property type="entry name" value="HTH_MERR_1"/>
    <property type="match status" value="1"/>
</dbReference>
<evidence type="ECO:0000256" key="3">
    <source>
        <dbReference type="ARBA" id="ARBA00023163"/>
    </source>
</evidence>
<proteinExistence type="predicted"/>
<keyword evidence="4" id="KW-0175">Coiled coil</keyword>
<keyword evidence="3" id="KW-0804">Transcription</keyword>
<dbReference type="PRINTS" id="PR00040">
    <property type="entry name" value="HTHMERR"/>
</dbReference>